<organism evidence="2">
    <name type="scientific">Cacopsylla melanoneura</name>
    <dbReference type="NCBI Taxonomy" id="428564"/>
    <lineage>
        <taxon>Eukaryota</taxon>
        <taxon>Metazoa</taxon>
        <taxon>Ecdysozoa</taxon>
        <taxon>Arthropoda</taxon>
        <taxon>Hexapoda</taxon>
        <taxon>Insecta</taxon>
        <taxon>Pterygota</taxon>
        <taxon>Neoptera</taxon>
        <taxon>Paraneoptera</taxon>
        <taxon>Hemiptera</taxon>
        <taxon>Sternorrhyncha</taxon>
        <taxon>Psylloidea</taxon>
        <taxon>Psyllidae</taxon>
        <taxon>Psyllinae</taxon>
        <taxon>Cacopsylla</taxon>
    </lineage>
</organism>
<dbReference type="EMBL" id="HBUF01206950">
    <property type="protein sequence ID" value="CAG6664155.1"/>
    <property type="molecule type" value="Transcribed_RNA"/>
</dbReference>
<accession>A0A8D8S9C4</accession>
<evidence type="ECO:0000313" key="2">
    <source>
        <dbReference type="EMBL" id="CAG6664155.1"/>
    </source>
</evidence>
<proteinExistence type="predicted"/>
<name>A0A8D8S9C4_9HEMI</name>
<evidence type="ECO:0000256" key="1">
    <source>
        <dbReference type="SAM" id="MobiDB-lite"/>
    </source>
</evidence>
<feature type="compositionally biased region" description="Basic residues" evidence="1">
    <location>
        <begin position="78"/>
        <end position="90"/>
    </location>
</feature>
<feature type="region of interest" description="Disordered" evidence="1">
    <location>
        <begin position="72"/>
        <end position="107"/>
    </location>
</feature>
<dbReference type="AlphaFoldDB" id="A0A8D8S9C4"/>
<sequence>MATLYGGAAYSCQTYLLSSSDTSCLYQIVVGLWPRPSPFSLVNEPLVTVVPYAKDSQTTNTCITSRKTTKTCITSRKTAPHTPRKTASTRRHQESSKSSVPLPQQQERHSKFATAIYSVNVKLMAKAVQQLKQIIIDKVRLQFNSN</sequence>
<protein>
    <submittedName>
        <fullName evidence="2">Uncharacterized protein</fullName>
    </submittedName>
</protein>
<feature type="compositionally biased region" description="Polar residues" evidence="1">
    <location>
        <begin position="96"/>
        <end position="105"/>
    </location>
</feature>
<reference evidence="2" key="1">
    <citation type="submission" date="2021-05" db="EMBL/GenBank/DDBJ databases">
        <authorList>
            <person name="Alioto T."/>
            <person name="Alioto T."/>
            <person name="Gomez Garrido J."/>
        </authorList>
    </citation>
    <scope>NUCLEOTIDE SEQUENCE</scope>
</reference>